<dbReference type="STRING" id="576117.SAMN04488138_13412"/>
<gene>
    <name evidence="6" type="ORF">SAMN04488138_13412</name>
</gene>
<evidence type="ECO:0000313" key="7">
    <source>
        <dbReference type="Proteomes" id="UP000183299"/>
    </source>
</evidence>
<dbReference type="GeneID" id="98667119"/>
<feature type="region of interest" description="Disordered" evidence="4">
    <location>
        <begin position="307"/>
        <end position="334"/>
    </location>
</feature>
<dbReference type="AlphaFoldDB" id="A0A1I3WYM5"/>
<feature type="compositionally biased region" description="Low complexity" evidence="4">
    <location>
        <begin position="234"/>
        <end position="262"/>
    </location>
</feature>
<keyword evidence="3" id="KW-0378">Hydrolase</keyword>
<feature type="domain" description="Prohead serine protease" evidence="5">
    <location>
        <begin position="86"/>
        <end position="176"/>
    </location>
</feature>
<evidence type="ECO:0000259" key="5">
    <source>
        <dbReference type="Pfam" id="PF04586"/>
    </source>
</evidence>
<proteinExistence type="predicted"/>
<protein>
    <submittedName>
        <fullName evidence="6">Prohead serine protease</fullName>
    </submittedName>
</protein>
<evidence type="ECO:0000256" key="4">
    <source>
        <dbReference type="SAM" id="MobiDB-lite"/>
    </source>
</evidence>
<organism evidence="6 7">
    <name type="scientific">Celeribacter halophilus</name>
    <dbReference type="NCBI Taxonomy" id="576117"/>
    <lineage>
        <taxon>Bacteria</taxon>
        <taxon>Pseudomonadati</taxon>
        <taxon>Pseudomonadota</taxon>
        <taxon>Alphaproteobacteria</taxon>
        <taxon>Rhodobacterales</taxon>
        <taxon>Roseobacteraceae</taxon>
        <taxon>Celeribacter</taxon>
    </lineage>
</organism>
<evidence type="ECO:0000313" key="6">
    <source>
        <dbReference type="EMBL" id="SFK12500.1"/>
    </source>
</evidence>
<dbReference type="Pfam" id="PF25209">
    <property type="entry name" value="Phage_capsid_4"/>
    <property type="match status" value="1"/>
</dbReference>
<dbReference type="RefSeq" id="WP_066598880.1">
    <property type="nucleotide sequence ID" value="NZ_FORY01000034.1"/>
</dbReference>
<reference evidence="6 7" key="1">
    <citation type="submission" date="2016-10" db="EMBL/GenBank/DDBJ databases">
        <authorList>
            <person name="de Groot N.N."/>
        </authorList>
    </citation>
    <scope>NUCLEOTIDE SEQUENCE [LARGE SCALE GENOMIC DNA]</scope>
    <source>
        <strain evidence="6 7">CGMCC 1.8891</strain>
    </source>
</reference>
<feature type="region of interest" description="Disordered" evidence="4">
    <location>
        <begin position="194"/>
        <end position="266"/>
    </location>
</feature>
<evidence type="ECO:0000256" key="2">
    <source>
        <dbReference type="ARBA" id="ARBA00022670"/>
    </source>
</evidence>
<dbReference type="OrthoDB" id="9806592at2"/>
<dbReference type="GO" id="GO:0006508">
    <property type="term" value="P:proteolysis"/>
    <property type="evidence" value="ECO:0007669"/>
    <property type="project" value="UniProtKB-KW"/>
</dbReference>
<dbReference type="Proteomes" id="UP000183299">
    <property type="component" value="Unassembled WGS sequence"/>
</dbReference>
<dbReference type="GO" id="GO:0008233">
    <property type="term" value="F:peptidase activity"/>
    <property type="evidence" value="ECO:0007669"/>
    <property type="project" value="UniProtKB-KW"/>
</dbReference>
<keyword evidence="7" id="KW-1185">Reference proteome</keyword>
<feature type="compositionally biased region" description="Basic and acidic residues" evidence="4">
    <location>
        <begin position="213"/>
        <end position="226"/>
    </location>
</feature>
<keyword evidence="1" id="KW-1188">Viral release from host cell</keyword>
<sequence>MPKDMMDLPVIGRAASVRPESINRDERTIEVVWTTGATVQRVRWEGWDDRIEYDETLEVTPEALRLDRLNAGGPFLNSHRGYGLESVLGSVVPGSVRIEGGKGYATIRLTEAEDAAPIVQRILEGTVRNVSVGYRVHQYEITKKDGEREEWRAVDWEPMEISAVAIPADPGSQTRSAESREVPCNPCVLVRSQESAAPAKTTKEAIMPNKNQRAGEQDEVRTEDTVQTRSNGGQAPATPETSTATTAQETRVDPEAAAQRAVAAERERSTTITNLCRRHGLDGDFSADLVARGVSVEDARTAILDKIAESDPLQGRSYEPAQPRGDSERDRQRGEALENALMHRVNPGQHELTAGGREFRGMSLLEIARDNLERRGVSTRGMTRQELAGAVFTRAAGYHTTSDFPIILGNLANRTLRDAYQAIPRTFTAWARRETLTDFKEVTRAQLSGAPDLEKVNEAGEFKYGTMAESKEVYQLSTYGRIIGFSRKMLINDDLSAFTRLSSAFGARAAELEGDIVYAILMQNPTMGDGVDLFHADHGNLGTAAVIDEAGLTAAYRAYAQQTGIEGHRISVSPSFLLTSPGQRAVEARKILTATTPAGTDDVNVYANKLQVIEERRLIPDSGQDPWFLSANPAMIDTVEYAYLEGQEGVFTETRMGFEVDGLEIKARHEFAAKAIDHRGLYKNPGKAPS</sequence>
<evidence type="ECO:0000256" key="3">
    <source>
        <dbReference type="ARBA" id="ARBA00022801"/>
    </source>
</evidence>
<dbReference type="Pfam" id="PF04586">
    <property type="entry name" value="Peptidase_S78"/>
    <property type="match status" value="1"/>
</dbReference>
<name>A0A1I3WYM5_9RHOB</name>
<evidence type="ECO:0000256" key="1">
    <source>
        <dbReference type="ARBA" id="ARBA00022612"/>
    </source>
</evidence>
<dbReference type="InterPro" id="IPR054613">
    <property type="entry name" value="Peptidase_S78_dom"/>
</dbReference>
<accession>A0A1I3WYM5</accession>
<dbReference type="NCBIfam" id="NF045541">
    <property type="entry name" value="scaf_prot_MCP2"/>
    <property type="match status" value="1"/>
</dbReference>
<dbReference type="EMBL" id="FORY01000034">
    <property type="protein sequence ID" value="SFK12500.1"/>
    <property type="molecule type" value="Genomic_DNA"/>
</dbReference>
<feature type="compositionally biased region" description="Basic and acidic residues" evidence="4">
    <location>
        <begin position="325"/>
        <end position="334"/>
    </location>
</feature>
<keyword evidence="2 6" id="KW-0645">Protease</keyword>